<gene>
    <name evidence="7" type="ORF">CBR_g25914</name>
</gene>
<dbReference type="EMBL" id="BFEA01000283">
    <property type="protein sequence ID" value="GBG77981.1"/>
    <property type="molecule type" value="Genomic_DNA"/>
</dbReference>
<feature type="compositionally biased region" description="Polar residues" evidence="5">
    <location>
        <begin position="1182"/>
        <end position="1191"/>
    </location>
</feature>
<dbReference type="GO" id="GO:0016929">
    <property type="term" value="F:deSUMOylase activity"/>
    <property type="evidence" value="ECO:0007669"/>
    <property type="project" value="TreeGrafter"/>
</dbReference>
<accession>A0A388L6N7</accession>
<evidence type="ECO:0000256" key="5">
    <source>
        <dbReference type="SAM" id="MobiDB-lite"/>
    </source>
</evidence>
<feature type="region of interest" description="Disordered" evidence="5">
    <location>
        <begin position="1167"/>
        <end position="1205"/>
    </location>
</feature>
<organism evidence="7 8">
    <name type="scientific">Chara braunii</name>
    <name type="common">Braun's stonewort</name>
    <dbReference type="NCBI Taxonomy" id="69332"/>
    <lineage>
        <taxon>Eukaryota</taxon>
        <taxon>Viridiplantae</taxon>
        <taxon>Streptophyta</taxon>
        <taxon>Charophyceae</taxon>
        <taxon>Charales</taxon>
        <taxon>Characeae</taxon>
        <taxon>Chara</taxon>
    </lineage>
</organism>
<feature type="domain" description="Ubiquitin-like protease family profile" evidence="6">
    <location>
        <begin position="1389"/>
        <end position="1528"/>
    </location>
</feature>
<keyword evidence="3" id="KW-0378">Hydrolase</keyword>
<dbReference type="SUPFAM" id="SSF54001">
    <property type="entry name" value="Cysteine proteinases"/>
    <property type="match status" value="1"/>
</dbReference>
<dbReference type="STRING" id="69332.A0A388L6N7"/>
<dbReference type="InterPro" id="IPR038765">
    <property type="entry name" value="Papain-like_cys_pep_sf"/>
</dbReference>
<dbReference type="PANTHER" id="PTHR12606:SF1">
    <property type="entry name" value="UBIQUITIN-LIKE-SPECIFIC PROTEASE 1A"/>
    <property type="match status" value="1"/>
</dbReference>
<proteinExistence type="inferred from homology"/>
<keyword evidence="4" id="KW-0788">Thiol protease</keyword>
<evidence type="ECO:0000256" key="3">
    <source>
        <dbReference type="ARBA" id="ARBA00022801"/>
    </source>
</evidence>
<keyword evidence="8" id="KW-1185">Reference proteome</keyword>
<dbReference type="Gramene" id="GBG77981">
    <property type="protein sequence ID" value="GBG77981"/>
    <property type="gene ID" value="CBR_g25914"/>
</dbReference>
<keyword evidence="2" id="KW-0645">Protease</keyword>
<evidence type="ECO:0000256" key="4">
    <source>
        <dbReference type="ARBA" id="ARBA00022807"/>
    </source>
</evidence>
<dbReference type="Proteomes" id="UP000265515">
    <property type="component" value="Unassembled WGS sequence"/>
</dbReference>
<dbReference type="PROSITE" id="PS50600">
    <property type="entry name" value="ULP_PROTEASE"/>
    <property type="match status" value="1"/>
</dbReference>
<sequence length="1549" mass="171038">MMAYYVVPIIKRSLVDPSTAYDTQVSDSKCREGLILHDIARLKEYALIVFGGGRPSVHVPDNDENLVPHRRQFYRPQCTTAVDPGRGSHRSLATGLMEGTGQGVEGRDSLRTSRCRRTQADVPWRSFVEDQDGAAQLGVNDEDGAAQRSCHQAGLNAGNGTVNRAVHLCGSFLAAACSSVSGVTFRLMVPMSTSRREEQPTGTSGRESTTKKSWSDHMCAKSYVDWCCGDENDPTRAPCGPVLFVEDSRRRRVLGSVEGWQAARSHDKMYFKLHAVYNSKGGIVAASKGVALSWDLFQGFGAGALRTPFYTELAAKGLVSAMEFFNLLEKRDVHLDEPCQISCDLALSQPVQMCTGFESKGVPSEGGDLGSGASFQLHRGEERGHFDDSEGEEEERTSGSPVRGGDCRVLSIPGVEIRTPVQERPSTSAGGHTMGSGGRPAGVLSGGEEGEQQSSQKRRGDSRGDSAAASKKQKTKAPQTSGGKRKGGEGHVGAASHKRPSSAQIQPLSVLVQQTGPIDVDAAYFLEWKDGVRTKREIPVNPSQVVDIGEWEAGYNQRSLDPVHTQLIIDSMTTAYSQASKTYELPTLKLAPLGLEKPKPWVRAQRLKPEDWKDELAGQYYYYAVAGQHNEAAARTLLGTDVALRYNFERWPARMVYFSDADFEGYFLVSAEDNKKYLKAPPRQSKLLMKDIRWCWKDKGYPRATGSSALAKQGKLGMQEAVHLVKCDLILVRLWNYYQFKYENRSDSDWTRSYPFLRKREAILAQFKSQGLDAALWDGSRKLVGDSSFFRDYPPFMGCEDDKSIKATEKLVVNKKLSIDWKNKVLSMLTDSRSKSMDVALTEGMVHIRLEAGDAAAVGAHVKVTPTDVSEMSFEPCEWPLVIPGRDRKVYKDMERNPAQLAHLLEFVCKKGEGVMFLGKAHAQVVWEALKGGRNVIALEGNSELLQYTLDFLKGAVNSGDHRCEFISRTDKPRRAWESSTDMCFKLSERKRDRIYEFLFLETRPRRDSDPEYIRRKEHMLVLLDNYHGASRLNAKNFLDRLECLYFVESEQELRVASYSALIDTDEQATTGVVFDGSKSAKFADIRTSQNVEPPPLDVAKSVGVRAASTTHWSAIPSTTEFAASVGTGRGSSAGVPITGVKYKFAAIRTKPPEVHHGEPVLRSATGAEVSETGAKMKSAGIRTSVSSGATSDDFPTRQGTASAVRDGQPAEFNARLDSGAPSVLCNLNSAGIRTCWGTDLQSEVVGRAEDEMCAGAEDLSTGVDAGPVGGADMRERDGGEEWVQVEDNQEEFEWKEGGGGGRTNDQRVEKMLAALSRLTRSDTCTRCNVEVMSTTKRRRWKWRLRARGALGGIFDNTIAPRVLTVMGDISQGLVPPHHVLSTFDEGQVRITAKDLLTVLLVDGKLNDEVVNFYMALLGSTACMTRQTSSGLRVFSFSFSSFFFSKLQLHGHGGVERRAKNVDLLHFDMIFVPVHKDNDHWILLSINLRDNVFEILDSCPRVIADSRFYLSVFEFDCTVLRTSYLTWPLAEELGVYGGERCCGRSSETS</sequence>
<dbReference type="InterPro" id="IPR003653">
    <property type="entry name" value="Peptidase_C48_C"/>
</dbReference>
<feature type="compositionally biased region" description="Gly residues" evidence="5">
    <location>
        <begin position="432"/>
        <end position="447"/>
    </location>
</feature>
<dbReference type="GO" id="GO:0005634">
    <property type="term" value="C:nucleus"/>
    <property type="evidence" value="ECO:0007669"/>
    <property type="project" value="TreeGrafter"/>
</dbReference>
<protein>
    <recommendedName>
        <fullName evidence="6">Ubiquitin-like protease family profile domain-containing protein</fullName>
    </recommendedName>
</protein>
<dbReference type="GO" id="GO:0016926">
    <property type="term" value="P:protein desumoylation"/>
    <property type="evidence" value="ECO:0007669"/>
    <property type="project" value="TreeGrafter"/>
</dbReference>
<evidence type="ECO:0000256" key="2">
    <source>
        <dbReference type="ARBA" id="ARBA00022670"/>
    </source>
</evidence>
<feature type="region of interest" description="Disordered" evidence="5">
    <location>
        <begin position="382"/>
        <end position="504"/>
    </location>
</feature>
<comment type="similarity">
    <text evidence="1">Belongs to the peptidase C48 family.</text>
</comment>
<evidence type="ECO:0000256" key="1">
    <source>
        <dbReference type="ARBA" id="ARBA00005234"/>
    </source>
</evidence>
<evidence type="ECO:0000313" key="8">
    <source>
        <dbReference type="Proteomes" id="UP000265515"/>
    </source>
</evidence>
<name>A0A388L6N7_CHABU</name>
<dbReference type="Pfam" id="PF02902">
    <property type="entry name" value="Peptidase_C48"/>
    <property type="match status" value="1"/>
</dbReference>
<feature type="region of interest" description="Disordered" evidence="5">
    <location>
        <begin position="192"/>
        <end position="211"/>
    </location>
</feature>
<evidence type="ECO:0000259" key="6">
    <source>
        <dbReference type="PROSITE" id="PS50600"/>
    </source>
</evidence>
<dbReference type="PANTHER" id="PTHR12606">
    <property type="entry name" value="SENTRIN/SUMO-SPECIFIC PROTEASE"/>
    <property type="match status" value="1"/>
</dbReference>
<feature type="compositionally biased region" description="Low complexity" evidence="5">
    <location>
        <begin position="466"/>
        <end position="482"/>
    </location>
</feature>
<dbReference type="Gene3D" id="3.40.395.10">
    <property type="entry name" value="Adenoviral Proteinase, Chain A"/>
    <property type="match status" value="1"/>
</dbReference>
<reference evidence="7 8" key="1">
    <citation type="journal article" date="2018" name="Cell">
        <title>The Chara Genome: Secondary Complexity and Implications for Plant Terrestrialization.</title>
        <authorList>
            <person name="Nishiyama T."/>
            <person name="Sakayama H."/>
            <person name="Vries J.D."/>
            <person name="Buschmann H."/>
            <person name="Saint-Marcoux D."/>
            <person name="Ullrich K.K."/>
            <person name="Haas F.B."/>
            <person name="Vanderstraeten L."/>
            <person name="Becker D."/>
            <person name="Lang D."/>
            <person name="Vosolsobe S."/>
            <person name="Rombauts S."/>
            <person name="Wilhelmsson P.K.I."/>
            <person name="Janitza P."/>
            <person name="Kern R."/>
            <person name="Heyl A."/>
            <person name="Rumpler F."/>
            <person name="Villalobos L.I.A.C."/>
            <person name="Clay J.M."/>
            <person name="Skokan R."/>
            <person name="Toyoda A."/>
            <person name="Suzuki Y."/>
            <person name="Kagoshima H."/>
            <person name="Schijlen E."/>
            <person name="Tajeshwar N."/>
            <person name="Catarino B."/>
            <person name="Hetherington A.J."/>
            <person name="Saltykova A."/>
            <person name="Bonnot C."/>
            <person name="Breuninger H."/>
            <person name="Symeonidi A."/>
            <person name="Radhakrishnan G.V."/>
            <person name="Van Nieuwerburgh F."/>
            <person name="Deforce D."/>
            <person name="Chang C."/>
            <person name="Karol K.G."/>
            <person name="Hedrich R."/>
            <person name="Ulvskov P."/>
            <person name="Glockner G."/>
            <person name="Delwiche C.F."/>
            <person name="Petrasek J."/>
            <person name="Van de Peer Y."/>
            <person name="Friml J."/>
            <person name="Beilby M."/>
            <person name="Dolan L."/>
            <person name="Kohara Y."/>
            <person name="Sugano S."/>
            <person name="Fujiyama A."/>
            <person name="Delaux P.-M."/>
            <person name="Quint M."/>
            <person name="TheiBen G."/>
            <person name="Hagemann M."/>
            <person name="Harholt J."/>
            <person name="Dunand C."/>
            <person name="Zachgo S."/>
            <person name="Langdale J."/>
            <person name="Maumus F."/>
            <person name="Straeten D.V.D."/>
            <person name="Gould S.B."/>
            <person name="Rensing S.A."/>
        </authorList>
    </citation>
    <scope>NUCLEOTIDE SEQUENCE [LARGE SCALE GENOMIC DNA]</scope>
    <source>
        <strain evidence="7 8">S276</strain>
    </source>
</reference>
<dbReference type="GO" id="GO:0006508">
    <property type="term" value="P:proteolysis"/>
    <property type="evidence" value="ECO:0007669"/>
    <property type="project" value="UniProtKB-KW"/>
</dbReference>
<comment type="caution">
    <text evidence="7">The sequence shown here is derived from an EMBL/GenBank/DDBJ whole genome shotgun (WGS) entry which is preliminary data.</text>
</comment>
<evidence type="ECO:0000313" key="7">
    <source>
        <dbReference type="EMBL" id="GBG77981.1"/>
    </source>
</evidence>